<dbReference type="Pfam" id="PF00545">
    <property type="entry name" value="Ribonuclease"/>
    <property type="match status" value="1"/>
</dbReference>
<dbReference type="InterPro" id="IPR016191">
    <property type="entry name" value="Ribonuclease/ribotoxin"/>
</dbReference>
<keyword evidence="1" id="KW-0540">Nuclease</keyword>
<organism evidence="4 5">
    <name type="scientific">Luteimonas colneyensis</name>
    <dbReference type="NCBI Taxonomy" id="2762230"/>
    <lineage>
        <taxon>Bacteria</taxon>
        <taxon>Pseudomonadati</taxon>
        <taxon>Pseudomonadota</taxon>
        <taxon>Gammaproteobacteria</taxon>
        <taxon>Lysobacterales</taxon>
        <taxon>Lysobacteraceae</taxon>
        <taxon>Luteimonas</taxon>
    </lineage>
</organism>
<dbReference type="InterPro" id="IPR000026">
    <property type="entry name" value="N1-like"/>
</dbReference>
<dbReference type="Proteomes" id="UP000647183">
    <property type="component" value="Unassembled WGS sequence"/>
</dbReference>
<comment type="caution">
    <text evidence="4">The sequence shown here is derived from an EMBL/GenBank/DDBJ whole genome shotgun (WGS) entry which is preliminary data.</text>
</comment>
<evidence type="ECO:0000256" key="2">
    <source>
        <dbReference type="ARBA" id="ARBA00022801"/>
    </source>
</evidence>
<sequence>MARPTGGRTPRGWAWLVAALVLVGSWQLLQREAGPGMPPVADTFPAADVATRRAQDPAPDFLPAEAHATLALIDRGGPFPHRQDGSVFQNRERLLPLQPRGHYREYTVDTPGLDHRGARRIVTGGDPPAEWYYTADHYRSFRRFERSPAR</sequence>
<evidence type="ECO:0000256" key="1">
    <source>
        <dbReference type="ARBA" id="ARBA00022722"/>
    </source>
</evidence>
<protein>
    <submittedName>
        <fullName evidence="4">Ribonuclease</fullName>
    </submittedName>
</protein>
<dbReference type="SUPFAM" id="SSF53933">
    <property type="entry name" value="Microbial ribonucleases"/>
    <property type="match status" value="1"/>
</dbReference>
<accession>A0ABR8UHN7</accession>
<evidence type="ECO:0000256" key="3">
    <source>
        <dbReference type="SAM" id="Phobius"/>
    </source>
</evidence>
<name>A0ABR8UHN7_9GAMM</name>
<keyword evidence="5" id="KW-1185">Reference proteome</keyword>
<evidence type="ECO:0000313" key="5">
    <source>
        <dbReference type="Proteomes" id="UP000647183"/>
    </source>
</evidence>
<dbReference type="RefSeq" id="WP_191728753.1">
    <property type="nucleotide sequence ID" value="NZ_JACSQJ010000002.1"/>
</dbReference>
<dbReference type="Gene3D" id="3.10.450.30">
    <property type="entry name" value="Microbial ribonucleases"/>
    <property type="match status" value="1"/>
</dbReference>
<evidence type="ECO:0000313" key="4">
    <source>
        <dbReference type="EMBL" id="MBD7987518.1"/>
    </source>
</evidence>
<proteinExistence type="predicted"/>
<feature type="transmembrane region" description="Helical" evidence="3">
    <location>
        <begin position="12"/>
        <end position="29"/>
    </location>
</feature>
<keyword evidence="3" id="KW-1133">Transmembrane helix</keyword>
<reference evidence="4 5" key="1">
    <citation type="submission" date="2020-08" db="EMBL/GenBank/DDBJ databases">
        <title>A Genomic Blueprint of the Chicken Gut Microbiome.</title>
        <authorList>
            <person name="Gilroy R."/>
            <person name="Ravi A."/>
            <person name="Getino M."/>
            <person name="Pursley I."/>
            <person name="Horton D.L."/>
            <person name="Alikhan N.-F."/>
            <person name="Baker D."/>
            <person name="Gharbi K."/>
            <person name="Hall N."/>
            <person name="Watson M."/>
            <person name="Adriaenssens E.M."/>
            <person name="Foster-Nyarko E."/>
            <person name="Jarju S."/>
            <person name="Secka A."/>
            <person name="Antonio M."/>
            <person name="Oren A."/>
            <person name="Chaudhuri R."/>
            <person name="La Ragione R.M."/>
            <person name="Hildebrand F."/>
            <person name="Pallen M.J."/>
        </authorList>
    </citation>
    <scope>NUCLEOTIDE SEQUENCE [LARGE SCALE GENOMIC DNA]</scope>
    <source>
        <strain evidence="4 5">Sa2BVA3</strain>
    </source>
</reference>
<keyword evidence="2" id="KW-0378">Hydrolase</keyword>
<gene>
    <name evidence="4" type="ORF">H9645_05690</name>
</gene>
<keyword evidence="3" id="KW-0812">Transmembrane</keyword>
<dbReference type="EMBL" id="JACSQJ010000002">
    <property type="protein sequence ID" value="MBD7987518.1"/>
    <property type="molecule type" value="Genomic_DNA"/>
</dbReference>
<keyword evidence="3" id="KW-0472">Membrane</keyword>